<proteinExistence type="predicted"/>
<evidence type="ECO:0000259" key="1">
    <source>
        <dbReference type="PROSITE" id="PS51186"/>
    </source>
</evidence>
<dbReference type="InterPro" id="IPR051531">
    <property type="entry name" value="N-acetyltransferase"/>
</dbReference>
<evidence type="ECO:0000313" key="3">
    <source>
        <dbReference type="Proteomes" id="UP000479293"/>
    </source>
</evidence>
<dbReference type="PANTHER" id="PTHR43792:SF13">
    <property type="entry name" value="ACETYLTRANSFERASE"/>
    <property type="match status" value="1"/>
</dbReference>
<protein>
    <submittedName>
        <fullName evidence="2">GNAT family N-acetyltransferase</fullName>
    </submittedName>
</protein>
<name>A0A7C9BFG0_9BACT</name>
<dbReference type="Proteomes" id="UP000479293">
    <property type="component" value="Unassembled WGS sequence"/>
</dbReference>
<dbReference type="AlphaFoldDB" id="A0A7C9BFG0"/>
<keyword evidence="2" id="KW-0808">Transferase</keyword>
<feature type="domain" description="N-acetyltransferase" evidence="1">
    <location>
        <begin position="1"/>
        <end position="144"/>
    </location>
</feature>
<keyword evidence="3" id="KW-1185">Reference proteome</keyword>
<dbReference type="InterPro" id="IPR016181">
    <property type="entry name" value="Acyl_CoA_acyltransferase"/>
</dbReference>
<gene>
    <name evidence="2" type="ORF">GBK04_04835</name>
</gene>
<organism evidence="2 3">
    <name type="scientific">Salmonirosea aquatica</name>
    <dbReference type="NCBI Taxonomy" id="2654236"/>
    <lineage>
        <taxon>Bacteria</taxon>
        <taxon>Pseudomonadati</taxon>
        <taxon>Bacteroidota</taxon>
        <taxon>Cytophagia</taxon>
        <taxon>Cytophagales</taxon>
        <taxon>Spirosomataceae</taxon>
        <taxon>Salmonirosea</taxon>
    </lineage>
</organism>
<dbReference type="EMBL" id="WHLY01000002">
    <property type="protein sequence ID" value="MPR32694.1"/>
    <property type="molecule type" value="Genomic_DNA"/>
</dbReference>
<sequence>MELLPIRQTVEENEVFAMHPDCQDNLLSTLNYFNKIGYHPPWIGYYAQKDGELVGCAAYKGPPAAGKVEIAYGTFERFRQQGVGTEIAKKLVEPAQATDSSVQITACTLPENNFSTKILQKNGFRYLGTVYDEEDRKVWGWTYEPASPTLSD</sequence>
<dbReference type="Pfam" id="PF13302">
    <property type="entry name" value="Acetyltransf_3"/>
    <property type="match status" value="1"/>
</dbReference>
<dbReference type="PANTHER" id="PTHR43792">
    <property type="entry name" value="GNAT FAMILY, PUTATIVE (AFU_ORTHOLOGUE AFUA_3G00765)-RELATED-RELATED"/>
    <property type="match status" value="1"/>
</dbReference>
<dbReference type="CDD" id="cd04301">
    <property type="entry name" value="NAT_SF"/>
    <property type="match status" value="1"/>
</dbReference>
<evidence type="ECO:0000313" key="2">
    <source>
        <dbReference type="EMBL" id="MPR32694.1"/>
    </source>
</evidence>
<comment type="caution">
    <text evidence="2">The sequence shown here is derived from an EMBL/GenBank/DDBJ whole genome shotgun (WGS) entry which is preliminary data.</text>
</comment>
<reference evidence="2 3" key="1">
    <citation type="submission" date="2019-10" db="EMBL/GenBank/DDBJ databases">
        <title>Draft Genome Sequence of Cytophagaceae sp. SJW1-29.</title>
        <authorList>
            <person name="Choi A."/>
        </authorList>
    </citation>
    <scope>NUCLEOTIDE SEQUENCE [LARGE SCALE GENOMIC DNA]</scope>
    <source>
        <strain evidence="2 3">SJW1-29</strain>
    </source>
</reference>
<dbReference type="InterPro" id="IPR000182">
    <property type="entry name" value="GNAT_dom"/>
</dbReference>
<dbReference type="PROSITE" id="PS51186">
    <property type="entry name" value="GNAT"/>
    <property type="match status" value="1"/>
</dbReference>
<dbReference type="RefSeq" id="WP_152757355.1">
    <property type="nucleotide sequence ID" value="NZ_WHLY01000002.1"/>
</dbReference>
<dbReference type="SUPFAM" id="SSF55729">
    <property type="entry name" value="Acyl-CoA N-acyltransferases (Nat)"/>
    <property type="match status" value="1"/>
</dbReference>
<dbReference type="GO" id="GO:0016747">
    <property type="term" value="F:acyltransferase activity, transferring groups other than amino-acyl groups"/>
    <property type="evidence" value="ECO:0007669"/>
    <property type="project" value="InterPro"/>
</dbReference>
<accession>A0A7C9BFG0</accession>
<dbReference type="Gene3D" id="3.40.630.30">
    <property type="match status" value="1"/>
</dbReference>